<comment type="caution">
    <text evidence="4">The sequence shown here is derived from an EMBL/GenBank/DDBJ whole genome shotgun (WGS) entry which is preliminary data.</text>
</comment>
<evidence type="ECO:0000256" key="2">
    <source>
        <dbReference type="ARBA" id="ARBA00023002"/>
    </source>
</evidence>
<dbReference type="Pfam" id="PF00106">
    <property type="entry name" value="adh_short"/>
    <property type="match status" value="1"/>
</dbReference>
<dbReference type="Proteomes" id="UP000033121">
    <property type="component" value="Unassembled WGS sequence"/>
</dbReference>
<dbReference type="PANTHER" id="PTHR42901:SF1">
    <property type="entry name" value="ALCOHOL DEHYDROGENASE"/>
    <property type="match status" value="1"/>
</dbReference>
<dbReference type="PRINTS" id="PR00080">
    <property type="entry name" value="SDRFAMILY"/>
</dbReference>
<comment type="similarity">
    <text evidence="1 3">Belongs to the short-chain dehydrogenases/reductases (SDR) family.</text>
</comment>
<proteinExistence type="inferred from homology"/>
<dbReference type="InterPro" id="IPR020904">
    <property type="entry name" value="Sc_DH/Rdtase_CS"/>
</dbReference>
<dbReference type="SUPFAM" id="SSF51735">
    <property type="entry name" value="NAD(P)-binding Rossmann-fold domains"/>
    <property type="match status" value="1"/>
</dbReference>
<accession>A0A0E9N0J2</accession>
<dbReference type="CDD" id="cd05233">
    <property type="entry name" value="SDR_c"/>
    <property type="match status" value="1"/>
</dbReference>
<organism evidence="4 5">
    <name type="scientific">Flavihumibacter petaseus NBRC 106054</name>
    <dbReference type="NCBI Taxonomy" id="1220578"/>
    <lineage>
        <taxon>Bacteria</taxon>
        <taxon>Pseudomonadati</taxon>
        <taxon>Bacteroidota</taxon>
        <taxon>Chitinophagia</taxon>
        <taxon>Chitinophagales</taxon>
        <taxon>Chitinophagaceae</taxon>
        <taxon>Flavihumibacter</taxon>
    </lineage>
</organism>
<dbReference type="OrthoDB" id="9775296at2"/>
<dbReference type="GO" id="GO:0016491">
    <property type="term" value="F:oxidoreductase activity"/>
    <property type="evidence" value="ECO:0007669"/>
    <property type="project" value="UniProtKB-KW"/>
</dbReference>
<evidence type="ECO:0000313" key="4">
    <source>
        <dbReference type="EMBL" id="GAO42870.1"/>
    </source>
</evidence>
<dbReference type="PRINTS" id="PR00081">
    <property type="entry name" value="GDHRDH"/>
</dbReference>
<evidence type="ECO:0000313" key="5">
    <source>
        <dbReference type="Proteomes" id="UP000033121"/>
    </source>
</evidence>
<keyword evidence="2" id="KW-0560">Oxidoreductase</keyword>
<dbReference type="PROSITE" id="PS00061">
    <property type="entry name" value="ADH_SHORT"/>
    <property type="match status" value="1"/>
</dbReference>
<evidence type="ECO:0000256" key="1">
    <source>
        <dbReference type="ARBA" id="ARBA00006484"/>
    </source>
</evidence>
<dbReference type="InterPro" id="IPR002347">
    <property type="entry name" value="SDR_fam"/>
</dbReference>
<dbReference type="InterPro" id="IPR036291">
    <property type="entry name" value="NAD(P)-bd_dom_sf"/>
</dbReference>
<dbReference type="Gene3D" id="3.40.50.720">
    <property type="entry name" value="NAD(P)-binding Rossmann-like Domain"/>
    <property type="match status" value="1"/>
</dbReference>
<gene>
    <name evidence="4" type="ORF">FPE01S_01_18880</name>
</gene>
<sequence>MLIVITGASRGIGKAIAEKFASPENTLLLCSRSETNLYRALQDLQEAFPQTRWKARPADLSVPNDIKEFAEWVLEQGIPDIIVNNAGQFIPGSVHNEPDGALEAMLQQNLLSAYHLTRYLLPAMMARKSGMIFNICSIASMQAYHNGGAYGISKHALLGFSRNLREEMKPFGIRVTAVIPGAAYTDSWEGAGIDRNRLMEASDIATMVFAASTLTDRACVEDIVLRPQLGDL</sequence>
<name>A0A0E9N0J2_9BACT</name>
<dbReference type="EMBL" id="BBWV01000001">
    <property type="protein sequence ID" value="GAO42870.1"/>
    <property type="molecule type" value="Genomic_DNA"/>
</dbReference>
<reference evidence="4 5" key="1">
    <citation type="submission" date="2015-04" db="EMBL/GenBank/DDBJ databases">
        <title>Whole genome shotgun sequence of Flavihumibacter petaseus NBRC 106054.</title>
        <authorList>
            <person name="Miyazawa S."/>
            <person name="Hosoyama A."/>
            <person name="Hashimoto M."/>
            <person name="Noguchi M."/>
            <person name="Tsuchikane K."/>
            <person name="Ohji S."/>
            <person name="Yamazoe A."/>
            <person name="Ichikawa N."/>
            <person name="Kimura A."/>
            <person name="Fujita N."/>
        </authorList>
    </citation>
    <scope>NUCLEOTIDE SEQUENCE [LARGE SCALE GENOMIC DNA]</scope>
    <source>
        <strain evidence="4 5">NBRC 106054</strain>
    </source>
</reference>
<dbReference type="AlphaFoldDB" id="A0A0E9N0J2"/>
<dbReference type="PANTHER" id="PTHR42901">
    <property type="entry name" value="ALCOHOL DEHYDROGENASE"/>
    <property type="match status" value="1"/>
</dbReference>
<dbReference type="RefSeq" id="WP_046368461.1">
    <property type="nucleotide sequence ID" value="NZ_BBWV01000001.1"/>
</dbReference>
<protein>
    <submittedName>
        <fullName evidence="4">Putative oxidoreductase</fullName>
    </submittedName>
</protein>
<evidence type="ECO:0000256" key="3">
    <source>
        <dbReference type="RuleBase" id="RU000363"/>
    </source>
</evidence>
<dbReference type="STRING" id="1220578.FPE01S_01_18880"/>
<keyword evidence="5" id="KW-1185">Reference proteome</keyword>